<comment type="caution">
    <text evidence="2">The sequence shown here is derived from an EMBL/GenBank/DDBJ whole genome shotgun (WGS) entry which is preliminary data.</text>
</comment>
<accession>A0AB34GME9</accession>
<evidence type="ECO:0000313" key="2">
    <source>
        <dbReference type="EMBL" id="KAJ8780263.1"/>
    </source>
</evidence>
<feature type="compositionally biased region" description="Basic and acidic residues" evidence="1">
    <location>
        <begin position="28"/>
        <end position="43"/>
    </location>
</feature>
<protein>
    <submittedName>
        <fullName evidence="2">Uncharacterized protein</fullName>
    </submittedName>
</protein>
<name>A0AB34GME9_ESCRO</name>
<dbReference type="AlphaFoldDB" id="A0AB34GME9"/>
<reference evidence="2 3" key="1">
    <citation type="submission" date="2022-11" db="EMBL/GenBank/DDBJ databases">
        <title>Whole genome sequence of Eschrichtius robustus ER-17-0199.</title>
        <authorList>
            <person name="Bruniche-Olsen A."/>
            <person name="Black A.N."/>
            <person name="Fields C.J."/>
            <person name="Walden K."/>
            <person name="Dewoody J.A."/>
        </authorList>
    </citation>
    <scope>NUCLEOTIDE SEQUENCE [LARGE SCALE GENOMIC DNA]</scope>
    <source>
        <strain evidence="2">ER-17-0199</strain>
        <tissue evidence="2">Blubber</tissue>
    </source>
</reference>
<dbReference type="EMBL" id="JAIQCJ010002164">
    <property type="protein sequence ID" value="KAJ8780263.1"/>
    <property type="molecule type" value="Genomic_DNA"/>
</dbReference>
<dbReference type="Proteomes" id="UP001159641">
    <property type="component" value="Unassembled WGS sequence"/>
</dbReference>
<evidence type="ECO:0000256" key="1">
    <source>
        <dbReference type="SAM" id="MobiDB-lite"/>
    </source>
</evidence>
<feature type="region of interest" description="Disordered" evidence="1">
    <location>
        <begin position="125"/>
        <end position="223"/>
    </location>
</feature>
<gene>
    <name evidence="2" type="ORF">J1605_011866</name>
</gene>
<keyword evidence="3" id="KW-1185">Reference proteome</keyword>
<feature type="compositionally biased region" description="Polar residues" evidence="1">
    <location>
        <begin position="1"/>
        <end position="10"/>
    </location>
</feature>
<proteinExistence type="predicted"/>
<evidence type="ECO:0000313" key="3">
    <source>
        <dbReference type="Proteomes" id="UP001159641"/>
    </source>
</evidence>
<sequence length="223" mass="23171">MLSGAGSQARGSDPGSRRQDGHGSLVEPRAEAPRKEVCREDLQSCKLSPTSGQKPKGPPSHPSWVKQPGQEETKASPGLLSIPEPLGAGSRAATGPLAWLSRRQEARLPFSRFLDEVAVRVLDPGTLEAFRGPRGRSPEPSPGEQDPGLAQEPLAGAAAPEKTLALSPQLSSEVAPEAASRGGPGRATETSVPRVGSSKRGGPAASPQRPPSPRVGVIFVLQN</sequence>
<organism evidence="2 3">
    <name type="scientific">Eschrichtius robustus</name>
    <name type="common">California gray whale</name>
    <name type="synonym">Eschrichtius gibbosus</name>
    <dbReference type="NCBI Taxonomy" id="9764"/>
    <lineage>
        <taxon>Eukaryota</taxon>
        <taxon>Metazoa</taxon>
        <taxon>Chordata</taxon>
        <taxon>Craniata</taxon>
        <taxon>Vertebrata</taxon>
        <taxon>Euteleostomi</taxon>
        <taxon>Mammalia</taxon>
        <taxon>Eutheria</taxon>
        <taxon>Laurasiatheria</taxon>
        <taxon>Artiodactyla</taxon>
        <taxon>Whippomorpha</taxon>
        <taxon>Cetacea</taxon>
        <taxon>Mysticeti</taxon>
        <taxon>Eschrichtiidae</taxon>
        <taxon>Eschrichtius</taxon>
    </lineage>
</organism>
<feature type="region of interest" description="Disordered" evidence="1">
    <location>
        <begin position="1"/>
        <end position="92"/>
    </location>
</feature>